<keyword evidence="7" id="KW-0902">Two-component regulatory system</keyword>
<dbReference type="SUPFAM" id="SSF55874">
    <property type="entry name" value="ATPase domain of HSP90 chaperone/DNA topoisomerase II/histidine kinase"/>
    <property type="match status" value="2"/>
</dbReference>
<evidence type="ECO:0000313" key="11">
    <source>
        <dbReference type="Proteomes" id="UP001176891"/>
    </source>
</evidence>
<evidence type="ECO:0000256" key="7">
    <source>
        <dbReference type="ARBA" id="ARBA00023012"/>
    </source>
</evidence>
<evidence type="ECO:0000313" key="10">
    <source>
        <dbReference type="EMBL" id="MDO5986880.1"/>
    </source>
</evidence>
<dbReference type="EC" id="2.7.13.3" evidence="2"/>
<dbReference type="PANTHER" id="PTHR42878:SF7">
    <property type="entry name" value="SENSOR HISTIDINE KINASE GLRK"/>
    <property type="match status" value="1"/>
</dbReference>
<dbReference type="RefSeq" id="WP_303281411.1">
    <property type="nucleotide sequence ID" value="NZ_BAABCZ010000005.1"/>
</dbReference>
<dbReference type="EMBL" id="JAUOEM010000002">
    <property type="protein sequence ID" value="MDO5986880.1"/>
    <property type="molecule type" value="Genomic_DNA"/>
</dbReference>
<evidence type="ECO:0000259" key="9">
    <source>
        <dbReference type="PROSITE" id="PS50109"/>
    </source>
</evidence>
<dbReference type="InterPro" id="IPR050351">
    <property type="entry name" value="BphY/WalK/GraS-like"/>
</dbReference>
<dbReference type="InterPro" id="IPR004358">
    <property type="entry name" value="Sig_transdc_His_kin-like_C"/>
</dbReference>
<evidence type="ECO:0000256" key="8">
    <source>
        <dbReference type="SAM" id="Coils"/>
    </source>
</evidence>
<dbReference type="Pfam" id="PF13589">
    <property type="entry name" value="HATPase_c_3"/>
    <property type="match status" value="1"/>
</dbReference>
<dbReference type="InterPro" id="IPR005467">
    <property type="entry name" value="His_kinase_dom"/>
</dbReference>
<comment type="catalytic activity">
    <reaction evidence="1">
        <text>ATP + protein L-histidine = ADP + protein N-phospho-L-histidine.</text>
        <dbReference type="EC" id="2.7.13.3"/>
    </reaction>
</comment>
<dbReference type="PRINTS" id="PR00344">
    <property type="entry name" value="BCTRLSENSOR"/>
</dbReference>
<evidence type="ECO:0000256" key="5">
    <source>
        <dbReference type="ARBA" id="ARBA00022777"/>
    </source>
</evidence>
<evidence type="ECO:0000256" key="4">
    <source>
        <dbReference type="ARBA" id="ARBA00022741"/>
    </source>
</evidence>
<sequence>MSDEKIKDGLYKIRPAGRHIITIGRDLIKDKYAAIVELVKNAYDADSKTCKISLLPFSKEAEIEGKPTTVKGIKVVIKDKGHGMSFETVTDKWMVPSTDDKLHRAVSPGGRIMQGKKGIGRYSASMIGDDMILETIDESGELTTLYLIWDDFEKAKYLEDVDVLIENFKSSSDSGTEIIIVGDENHLNDWNEKQLKNLKSELKKLIPPVDREIHQIEDDTENFKITLELGEFPFEGYSNVTEDIEPYPLFELYDYRISGVVSKEGIASIRFENNRIKNSPPEILKDFKILLNQDKNEEKQAFAGDLKIDFRVFDRDPSSIDALIERGLKDPITGESVGKREARIILDTFNGIGVYRKGFRIRPLGDAGYDWLSLDNQRIQNPSLRVGCDQVIGFIHIESETESNLEEKSARDGLKENPEFFGLREIAKQILKELENRRFAYRQRVGLGRSNRDVNEKINKLYNFKDLQEKINIELDSLGIEKEKRKKINKLISDKEERNNKLANDLKQIIALYQGQATVGKIVNVVLHEGRKPLGYFKNQIPLITEWKEELEQNFDQDLLDKIIDRLSVIDEQGKIFIKLFGKLDPLSAKKRDRKKDFSIVDVIENVKDVFLSELAAQDIEIHIDCDINLKGYGWKEDFYIVFTNLVDNSIYWLQNNKDKPKKIQFKAYEEDGLLIIEYRDSGPGIEKNLIESEILFEPEFSNKTGGGTGLGLAISGEAIGRNDGDLKAIYSEDGAFFKIEVKIQ</sequence>
<dbReference type="InterPro" id="IPR036890">
    <property type="entry name" value="HATPase_C_sf"/>
</dbReference>
<dbReference type="InterPro" id="IPR003594">
    <property type="entry name" value="HATPase_dom"/>
</dbReference>
<reference evidence="10" key="1">
    <citation type="submission" date="2023-07" db="EMBL/GenBank/DDBJ databases">
        <title>Two novel species in the genus Flavivirga.</title>
        <authorList>
            <person name="Kwon K."/>
        </authorList>
    </citation>
    <scope>NUCLEOTIDE SEQUENCE</scope>
    <source>
        <strain evidence="10">KACC 14157</strain>
    </source>
</reference>
<keyword evidence="11" id="KW-1185">Reference proteome</keyword>
<dbReference type="PANTHER" id="PTHR42878">
    <property type="entry name" value="TWO-COMPONENT HISTIDINE KINASE"/>
    <property type="match status" value="1"/>
</dbReference>
<organism evidence="10 11">
    <name type="scientific">Flavivirga amylovorans</name>
    <dbReference type="NCBI Taxonomy" id="870486"/>
    <lineage>
        <taxon>Bacteria</taxon>
        <taxon>Pseudomonadati</taxon>
        <taxon>Bacteroidota</taxon>
        <taxon>Flavobacteriia</taxon>
        <taxon>Flavobacteriales</taxon>
        <taxon>Flavobacteriaceae</taxon>
        <taxon>Flavivirga</taxon>
    </lineage>
</organism>
<dbReference type="PROSITE" id="PS50109">
    <property type="entry name" value="HIS_KIN"/>
    <property type="match status" value="1"/>
</dbReference>
<keyword evidence="6 10" id="KW-0067">ATP-binding</keyword>
<dbReference type="SMART" id="SM00387">
    <property type="entry name" value="HATPase_c"/>
    <property type="match status" value="1"/>
</dbReference>
<name>A0ABT8WYW5_9FLAO</name>
<keyword evidence="3" id="KW-0808">Transferase</keyword>
<proteinExistence type="predicted"/>
<evidence type="ECO:0000256" key="1">
    <source>
        <dbReference type="ARBA" id="ARBA00000085"/>
    </source>
</evidence>
<feature type="coiled-coil region" evidence="8">
    <location>
        <begin position="485"/>
        <end position="512"/>
    </location>
</feature>
<keyword evidence="8" id="KW-0175">Coiled coil</keyword>
<evidence type="ECO:0000256" key="3">
    <source>
        <dbReference type="ARBA" id="ARBA00022679"/>
    </source>
</evidence>
<comment type="caution">
    <text evidence="10">The sequence shown here is derived from an EMBL/GenBank/DDBJ whole genome shotgun (WGS) entry which is preliminary data.</text>
</comment>
<evidence type="ECO:0000256" key="6">
    <source>
        <dbReference type="ARBA" id="ARBA00022840"/>
    </source>
</evidence>
<dbReference type="Proteomes" id="UP001176891">
    <property type="component" value="Unassembled WGS sequence"/>
</dbReference>
<dbReference type="GO" id="GO:0005524">
    <property type="term" value="F:ATP binding"/>
    <property type="evidence" value="ECO:0007669"/>
    <property type="project" value="UniProtKB-KW"/>
</dbReference>
<gene>
    <name evidence="10" type="ORF">Q4Q39_05615</name>
</gene>
<accession>A0ABT8WYW5</accession>
<feature type="domain" description="Histidine kinase" evidence="9">
    <location>
        <begin position="525"/>
        <end position="745"/>
    </location>
</feature>
<protein>
    <recommendedName>
        <fullName evidence="2">histidine kinase</fullName>
        <ecNumber evidence="2">2.7.13.3</ecNumber>
    </recommendedName>
</protein>
<evidence type="ECO:0000256" key="2">
    <source>
        <dbReference type="ARBA" id="ARBA00012438"/>
    </source>
</evidence>
<dbReference type="Pfam" id="PF02518">
    <property type="entry name" value="HATPase_c"/>
    <property type="match status" value="1"/>
</dbReference>
<dbReference type="Gene3D" id="3.30.565.10">
    <property type="entry name" value="Histidine kinase-like ATPase, C-terminal domain"/>
    <property type="match status" value="2"/>
</dbReference>
<keyword evidence="5" id="KW-0418">Kinase</keyword>
<keyword evidence="4" id="KW-0547">Nucleotide-binding</keyword>